<proteinExistence type="predicted"/>
<dbReference type="PANTHER" id="PTHR11008">
    <property type="entry name" value="PROTEIN TAKEOUT-LIKE PROTEIN"/>
    <property type="match status" value="1"/>
</dbReference>
<evidence type="ECO:0000313" key="1">
    <source>
        <dbReference type="EMBL" id="KAK4875932.1"/>
    </source>
</evidence>
<dbReference type="Pfam" id="PF06585">
    <property type="entry name" value="JHBP"/>
    <property type="match status" value="1"/>
</dbReference>
<dbReference type="AlphaFoldDB" id="A0AAN7PU87"/>
<comment type="caution">
    <text evidence="1">The sequence shown here is derived from an EMBL/GenBank/DDBJ whole genome shotgun (WGS) entry which is preliminary data.</text>
</comment>
<accession>A0AAN7PU87</accession>
<dbReference type="InterPro" id="IPR010562">
    <property type="entry name" value="Haemolymph_juvenile_hormone-bd"/>
</dbReference>
<name>A0AAN7PU87_9COLE</name>
<organism evidence="1 2">
    <name type="scientific">Aquatica leii</name>
    <dbReference type="NCBI Taxonomy" id="1421715"/>
    <lineage>
        <taxon>Eukaryota</taxon>
        <taxon>Metazoa</taxon>
        <taxon>Ecdysozoa</taxon>
        <taxon>Arthropoda</taxon>
        <taxon>Hexapoda</taxon>
        <taxon>Insecta</taxon>
        <taxon>Pterygota</taxon>
        <taxon>Neoptera</taxon>
        <taxon>Endopterygota</taxon>
        <taxon>Coleoptera</taxon>
        <taxon>Polyphaga</taxon>
        <taxon>Elateriformia</taxon>
        <taxon>Elateroidea</taxon>
        <taxon>Lampyridae</taxon>
        <taxon>Luciolinae</taxon>
        <taxon>Aquatica</taxon>
    </lineage>
</organism>
<dbReference type="SMART" id="SM00700">
    <property type="entry name" value="JHBP"/>
    <property type="match status" value="1"/>
</dbReference>
<protein>
    <submittedName>
        <fullName evidence="1">Uncharacterized protein</fullName>
    </submittedName>
</protein>
<dbReference type="PANTHER" id="PTHR11008:SF18">
    <property type="entry name" value="BCDNA.GH05536-RELATED"/>
    <property type="match status" value="1"/>
</dbReference>
<dbReference type="Gene3D" id="3.15.10.30">
    <property type="entry name" value="Haemolymph juvenile hormone binding protein"/>
    <property type="match status" value="1"/>
</dbReference>
<dbReference type="InterPro" id="IPR038606">
    <property type="entry name" value="To_sf"/>
</dbReference>
<evidence type="ECO:0000313" key="2">
    <source>
        <dbReference type="Proteomes" id="UP001353858"/>
    </source>
</evidence>
<dbReference type="EMBL" id="JARPUR010000005">
    <property type="protein sequence ID" value="KAK4875932.1"/>
    <property type="molecule type" value="Genomic_DNA"/>
</dbReference>
<sequence>MICKRSDPNLNECLKEAIQKALSFIENGIDKFRIPSMQPIKIKTWTVQGTDILPFEQHYQNGQLYNYASSTIDQVQATITDNDFSISINGHLPMAKFVGQYKIDNAIFYGQNLTGNGTIVYIEYANVFVINMTGRVNRNGDIPILQITSTVHNNTIEDLDINLDTFHIEQSAKHSDHLNKHWKVIVDELREGYLEMYAVAFQNIANSIFSQLDYDKLFPK</sequence>
<dbReference type="GO" id="GO:0005615">
    <property type="term" value="C:extracellular space"/>
    <property type="evidence" value="ECO:0007669"/>
    <property type="project" value="TreeGrafter"/>
</dbReference>
<gene>
    <name evidence="1" type="ORF">RN001_012354</name>
</gene>
<keyword evidence="2" id="KW-1185">Reference proteome</keyword>
<reference evidence="2" key="1">
    <citation type="submission" date="2023-01" db="EMBL/GenBank/DDBJ databases">
        <title>Key to firefly adult light organ development and bioluminescence: homeobox transcription factors regulate luciferase expression and transportation to peroxisome.</title>
        <authorList>
            <person name="Fu X."/>
        </authorList>
    </citation>
    <scope>NUCLEOTIDE SEQUENCE [LARGE SCALE GENOMIC DNA]</scope>
</reference>
<dbReference type="Proteomes" id="UP001353858">
    <property type="component" value="Unassembled WGS sequence"/>
</dbReference>